<dbReference type="EMBL" id="CAEZZU010000138">
    <property type="protein sequence ID" value="CAB4782717.1"/>
    <property type="molecule type" value="Genomic_DNA"/>
</dbReference>
<feature type="region of interest" description="Disordered" evidence="5">
    <location>
        <begin position="481"/>
        <end position="502"/>
    </location>
</feature>
<evidence type="ECO:0000256" key="3">
    <source>
        <dbReference type="ARBA" id="ARBA00022989"/>
    </source>
</evidence>
<dbReference type="PANTHER" id="PTHR37422">
    <property type="entry name" value="TEICHURONIC ACID BIOSYNTHESIS PROTEIN TUAE"/>
    <property type="match status" value="1"/>
</dbReference>
<evidence type="ECO:0000256" key="6">
    <source>
        <dbReference type="SAM" id="Phobius"/>
    </source>
</evidence>
<dbReference type="AlphaFoldDB" id="A0A6J6WKF3"/>
<reference evidence="9" key="1">
    <citation type="submission" date="2020-05" db="EMBL/GenBank/DDBJ databases">
        <authorList>
            <person name="Chiriac C."/>
            <person name="Salcher M."/>
            <person name="Ghai R."/>
            <person name="Kavagutti S V."/>
        </authorList>
    </citation>
    <scope>NUCLEOTIDE SEQUENCE</scope>
</reference>
<feature type="transmembrane region" description="Helical" evidence="6">
    <location>
        <begin position="423"/>
        <end position="456"/>
    </location>
</feature>
<dbReference type="Pfam" id="PF04932">
    <property type="entry name" value="Wzy_C"/>
    <property type="match status" value="1"/>
</dbReference>
<evidence type="ECO:0000256" key="2">
    <source>
        <dbReference type="ARBA" id="ARBA00022692"/>
    </source>
</evidence>
<evidence type="ECO:0000256" key="1">
    <source>
        <dbReference type="ARBA" id="ARBA00004141"/>
    </source>
</evidence>
<sequence>MVGLLQNPRLRGFSLASLDLPTSLALALGAVVASLGVITGLWPYLIFLAVLIPLGLTVVKRPQTGILIFAALIPFDGLHYVVPIPVWAEGWKEAFVLGLVIATFLCPSDARGARGRRVPGWVPAVAALFAIAVVTVPMVGMGTALIGLRISYFNILIAVVVWRCPLNRDDRDQLINIFIGVAIISSIYGIYQQFVGHAQLAAWGYPYNEVIRFANGWRLRSFSTFNQPFPFAFYLMLTVLIALPRAIADPKRLRNRIFLFSLPLIGVAIVFAYVRGAWLGLGIGLLYLAFHRYKILVAFIPLAFAALLFMPGGSSFTSAALQSNSLNVRTTSWADRGGAVWSNPIGDGIGTTGAAAAKVATTAAPTALGVNTFQADNAYLKVGLEIGLVGLWLFVSLLVSAFLTGRYVEKRVEEEDKHFAAGWSAQVLGIMGACFVASYFEMIPMDALFWLMLAIVSTMSPRMRGVSESELAPVVRAGPTNEVEKVSEESYGPASEWQRATP</sequence>
<dbReference type="InterPro" id="IPR007016">
    <property type="entry name" value="O-antigen_ligase-rel_domated"/>
</dbReference>
<keyword evidence="4 6" id="KW-0472">Membrane</keyword>
<feature type="domain" description="O-antigen ligase-related" evidence="7">
    <location>
        <begin position="264"/>
        <end position="395"/>
    </location>
</feature>
<feature type="transmembrane region" description="Helical" evidence="6">
    <location>
        <begin position="66"/>
        <end position="88"/>
    </location>
</feature>
<feature type="transmembrane region" description="Helical" evidence="6">
    <location>
        <begin position="382"/>
        <end position="403"/>
    </location>
</feature>
<feature type="transmembrane region" description="Helical" evidence="6">
    <location>
        <begin position="174"/>
        <end position="191"/>
    </location>
</feature>
<keyword evidence="3 6" id="KW-1133">Transmembrane helix</keyword>
<feature type="transmembrane region" description="Helical" evidence="6">
    <location>
        <begin position="231"/>
        <end position="248"/>
    </location>
</feature>
<dbReference type="GO" id="GO:0016020">
    <property type="term" value="C:membrane"/>
    <property type="evidence" value="ECO:0007669"/>
    <property type="project" value="UniProtKB-SubCell"/>
</dbReference>
<dbReference type="EMBL" id="CAEZWM010000009">
    <property type="protein sequence ID" value="CAB4646998.1"/>
    <property type="molecule type" value="Genomic_DNA"/>
</dbReference>
<organism evidence="9">
    <name type="scientific">freshwater metagenome</name>
    <dbReference type="NCBI Taxonomy" id="449393"/>
    <lineage>
        <taxon>unclassified sequences</taxon>
        <taxon>metagenomes</taxon>
        <taxon>ecological metagenomes</taxon>
    </lineage>
</organism>
<protein>
    <submittedName>
        <fullName evidence="9">Unannotated protein</fullName>
    </submittedName>
</protein>
<name>A0A6J6WKF3_9ZZZZ</name>
<evidence type="ECO:0000259" key="7">
    <source>
        <dbReference type="Pfam" id="PF04932"/>
    </source>
</evidence>
<accession>A0A6J6WKF3</accession>
<proteinExistence type="predicted"/>
<gene>
    <name evidence="8" type="ORF">UFOPK2242_00183</name>
    <name evidence="9" type="ORF">UFOPK2925_00960</name>
</gene>
<evidence type="ECO:0000256" key="5">
    <source>
        <dbReference type="SAM" id="MobiDB-lite"/>
    </source>
</evidence>
<feature type="transmembrane region" description="Helical" evidence="6">
    <location>
        <begin position="94"/>
        <end position="113"/>
    </location>
</feature>
<feature type="transmembrane region" description="Helical" evidence="6">
    <location>
        <begin position="295"/>
        <end position="321"/>
    </location>
</feature>
<feature type="transmembrane region" description="Helical" evidence="6">
    <location>
        <begin position="120"/>
        <end position="138"/>
    </location>
</feature>
<feature type="transmembrane region" description="Helical" evidence="6">
    <location>
        <begin position="12"/>
        <end position="35"/>
    </location>
</feature>
<keyword evidence="2 6" id="KW-0812">Transmembrane</keyword>
<evidence type="ECO:0000313" key="8">
    <source>
        <dbReference type="EMBL" id="CAB4646998.1"/>
    </source>
</evidence>
<feature type="transmembrane region" description="Helical" evidence="6">
    <location>
        <begin position="260"/>
        <end position="289"/>
    </location>
</feature>
<feature type="transmembrane region" description="Helical" evidence="6">
    <location>
        <begin position="144"/>
        <end position="162"/>
    </location>
</feature>
<dbReference type="InterPro" id="IPR051533">
    <property type="entry name" value="WaaL-like"/>
</dbReference>
<evidence type="ECO:0000313" key="9">
    <source>
        <dbReference type="EMBL" id="CAB4782717.1"/>
    </source>
</evidence>
<dbReference type="PANTHER" id="PTHR37422:SF13">
    <property type="entry name" value="LIPOPOLYSACCHARIDE BIOSYNTHESIS PROTEIN PA4999-RELATED"/>
    <property type="match status" value="1"/>
</dbReference>
<comment type="subcellular location">
    <subcellularLocation>
        <location evidence="1">Membrane</location>
        <topology evidence="1">Multi-pass membrane protein</topology>
    </subcellularLocation>
</comment>
<feature type="transmembrane region" description="Helical" evidence="6">
    <location>
        <begin position="41"/>
        <end position="59"/>
    </location>
</feature>
<evidence type="ECO:0000256" key="4">
    <source>
        <dbReference type="ARBA" id="ARBA00023136"/>
    </source>
</evidence>